<feature type="domain" description="Beta-hexosaminidase eukaryotic type N-terminal" evidence="3">
    <location>
        <begin position="23"/>
        <end position="82"/>
    </location>
</feature>
<dbReference type="SUPFAM" id="SSF55545">
    <property type="entry name" value="beta-N-acetylhexosaminidase-like domain"/>
    <property type="match status" value="1"/>
</dbReference>
<evidence type="ECO:0000259" key="3">
    <source>
        <dbReference type="Pfam" id="PF14845"/>
    </source>
</evidence>
<dbReference type="GO" id="GO:0016787">
    <property type="term" value="F:hydrolase activity"/>
    <property type="evidence" value="ECO:0007669"/>
    <property type="project" value="UniProtKB-KW"/>
</dbReference>
<keyword evidence="2" id="KW-0732">Signal</keyword>
<dbReference type="GeneTree" id="ENSGT00390000008107"/>
<dbReference type="Bgee" id="ENSG00000213614">
    <property type="expression patterns" value="Expressed in type B pancreatic cell and 198 other cell types or tissues"/>
</dbReference>
<dbReference type="SMR" id="A0A804HIC7"/>
<dbReference type="OpenTargets" id="ENSG00000213614"/>
<dbReference type="Proteomes" id="UP000005640">
    <property type="component" value="Chromosome 15"/>
</dbReference>
<dbReference type="EMBL" id="KF456090">
    <property type="status" value="NOT_ANNOTATED_CDS"/>
    <property type="molecule type" value="Genomic_DNA"/>
</dbReference>
<dbReference type="AlphaFoldDB" id="A0A804HIC7"/>
<dbReference type="InterPro" id="IPR029018">
    <property type="entry name" value="Hex-like_dom2"/>
</dbReference>
<accession>A0A804HIC7</accession>
<organism evidence="4 5">
    <name type="scientific">Homo sapiens</name>
    <name type="common">Human</name>
    <dbReference type="NCBI Taxonomy" id="9606"/>
    <lineage>
        <taxon>Eukaryota</taxon>
        <taxon>Metazoa</taxon>
        <taxon>Chordata</taxon>
        <taxon>Craniata</taxon>
        <taxon>Vertebrata</taxon>
        <taxon>Euteleostomi</taxon>
        <taxon>Mammalia</taxon>
        <taxon>Eutheria</taxon>
        <taxon>Euarchontoglires</taxon>
        <taxon>Primates</taxon>
        <taxon>Haplorrhini</taxon>
        <taxon>Catarrhini</taxon>
        <taxon>Hominidae</taxon>
        <taxon>Homo</taxon>
    </lineage>
</organism>
<dbReference type="Gene3D" id="3.30.379.10">
    <property type="entry name" value="Chitobiase/beta-hexosaminidase domain 2-like"/>
    <property type="match status" value="1"/>
</dbReference>
<dbReference type="EMBL" id="AC009690">
    <property type="status" value="NOT_ANNOTATED_CDS"/>
    <property type="molecule type" value="Genomic_DNA"/>
</dbReference>
<evidence type="ECO:0000313" key="4">
    <source>
        <dbReference type="Ensembl" id="ENSP00000507003.1"/>
    </source>
</evidence>
<feature type="chain" id="PRO_5044663312" evidence="2">
    <location>
        <begin position="23"/>
        <end position="121"/>
    </location>
</feature>
<dbReference type="HGNC" id="HGNC:4878">
    <property type="gene designation" value="HEXA"/>
</dbReference>
<sequence length="121" mass="13553">MTSSRLWFSLLLAAAFAGRATALWPWPQNFQTSDQRYVLYPNNFQFQYDVSSAAQPGCSVLDEAFQRYRDLLFGSGSWPRPYLTETGLSLSFRLECSGVITAYSNLELQDSSSLPASLMSS</sequence>
<evidence type="ECO:0000256" key="2">
    <source>
        <dbReference type="SAM" id="SignalP"/>
    </source>
</evidence>
<dbReference type="Ensembl" id="ENST00000684667.1">
    <property type="protein sequence ID" value="ENSP00000507003.1"/>
    <property type="gene ID" value="ENSG00000213614.11"/>
</dbReference>
<name>A0A804HIC7_HUMAN</name>
<reference evidence="4 5" key="3">
    <citation type="journal article" date="2006" name="Nature">
        <title>Analysis of the DNA sequence and duplication history of human chromosome 15.</title>
        <authorList>
            <person name="Zody M.C."/>
            <person name="Garber M."/>
            <person name="Sharpe T."/>
            <person name="Young S.K."/>
            <person name="Rowen L."/>
            <person name="O'Neill K."/>
            <person name="Whittaker C.A."/>
            <person name="Kamal M."/>
            <person name="Chang J.L."/>
            <person name="Cuomo C.A."/>
            <person name="Dewar K."/>
            <person name="FitzGerald M.G."/>
            <person name="Kodira C.D."/>
            <person name="Madan A."/>
            <person name="Qin S."/>
            <person name="Yang X."/>
            <person name="Abbasi N."/>
            <person name="Abouelleil A."/>
            <person name="Arachchi H.M."/>
            <person name="Baradarani L."/>
            <person name="Birditt B."/>
            <person name="Bloom S."/>
            <person name="Bloom T."/>
            <person name="Borowsky M.L."/>
            <person name="Burke J."/>
            <person name="Butler J."/>
            <person name="Cook A."/>
            <person name="DeArellano K."/>
            <person name="DeCaprio D."/>
            <person name="Dorris L.III."/>
            <person name="Dors M."/>
            <person name="Eichler E.E."/>
            <person name="Engels R."/>
            <person name="Fahey J."/>
            <person name="Fleetwood P."/>
            <person name="Friedman C."/>
            <person name="Gearin G."/>
            <person name="Hall J.L."/>
            <person name="Hensley G."/>
            <person name="Johnson E."/>
            <person name="Jones C."/>
            <person name="Kamat A."/>
            <person name="Kaur A."/>
            <person name="Locke D.P."/>
            <person name="Madan A."/>
            <person name="Munson G."/>
            <person name="Jaffe D.B."/>
            <person name="Lui A."/>
            <person name="Macdonald P."/>
            <person name="Mauceli E."/>
            <person name="Naylor J.W."/>
            <person name="Nesbitt R."/>
            <person name="Nicol R."/>
            <person name="O'Leary S.B."/>
            <person name="Ratcliffe A."/>
            <person name="Rounsley S."/>
            <person name="She X."/>
            <person name="Sneddon K.M."/>
            <person name="Stewart S."/>
            <person name="Sougnez C."/>
            <person name="Stone S.M."/>
            <person name="Topham K."/>
            <person name="Vincent D."/>
            <person name="Wang S."/>
            <person name="Zimmer A.R."/>
            <person name="Birren B.W."/>
            <person name="Hood L."/>
            <person name="Lander E.S."/>
            <person name="Nusbaum C."/>
        </authorList>
    </citation>
    <scope>NUCLEOTIDE SEQUENCE [LARGE SCALE GENOMIC DNA]</scope>
</reference>
<dbReference type="OrthoDB" id="428480at2759"/>
<dbReference type="Ensembl" id="ENST00000683735.1">
    <property type="protein sequence ID" value="ENSP00000508336.1"/>
    <property type="gene ID" value="ENSG00000213614.11"/>
</dbReference>
<reference evidence="4" key="2">
    <citation type="journal article" date="2004" name="Nature">
        <title>Finishing the euchromatic sequence of the human genome.</title>
        <authorList>
            <consortium name="International Human Genome Sequencing Consortium"/>
        </authorList>
    </citation>
    <scope>NUCLEOTIDE SEQUENCE [LARGE SCALE GENOMIC DNA]</scope>
</reference>
<gene>
    <name evidence="4" type="primary">HEXA</name>
</gene>
<dbReference type="Pfam" id="PF14845">
    <property type="entry name" value="Glycohydro_20b2"/>
    <property type="match status" value="1"/>
</dbReference>
<proteinExistence type="predicted"/>
<dbReference type="Ensembl" id="ENST00000682461.1">
    <property type="protein sequence ID" value="ENSP00000507308.1"/>
    <property type="gene ID" value="ENSG00000213614.11"/>
</dbReference>
<keyword evidence="1" id="KW-0378">Hydrolase</keyword>
<feature type="signal peptide" evidence="2">
    <location>
        <begin position="1"/>
        <end position="22"/>
    </location>
</feature>
<evidence type="ECO:0000256" key="1">
    <source>
        <dbReference type="ARBA" id="ARBA00022801"/>
    </source>
</evidence>
<dbReference type="Ensembl" id="ENST00000684305.1">
    <property type="protein sequence ID" value="ENSP00000506819.1"/>
    <property type="gene ID" value="ENSG00000213614.11"/>
</dbReference>
<dbReference type="InterPro" id="IPR029019">
    <property type="entry name" value="HEX_eukaryotic_N"/>
</dbReference>
<evidence type="ECO:0000313" key="5">
    <source>
        <dbReference type="Proteomes" id="UP000005640"/>
    </source>
</evidence>
<reference evidence="4" key="4">
    <citation type="submission" date="2025-05" db="UniProtKB">
        <authorList>
            <consortium name="Ensembl"/>
        </authorList>
    </citation>
    <scope>IDENTIFICATION</scope>
</reference>
<protein>
    <submittedName>
        <fullName evidence="4">Hexosaminidase subunit alpha</fullName>
    </submittedName>
</protein>
<reference evidence="4" key="1">
    <citation type="journal article" date="2001" name="Nature">
        <title>Initial sequencing and analysis of the human genome.</title>
        <authorList>
            <consortium name="International Human Genome Sequencing Consortium"/>
            <person name="Lander E.S."/>
            <person name="Linton L.M."/>
            <person name="Birren B."/>
            <person name="Nusbaum C."/>
            <person name="Zody M.C."/>
            <person name="Baldwin J."/>
            <person name="Devon K."/>
            <person name="Dewar K."/>
            <person name="Doyle M."/>
            <person name="FitzHugh W."/>
            <person name="Funke R."/>
            <person name="Gage D."/>
            <person name="Harris K."/>
            <person name="Heaford A."/>
            <person name="Howland J."/>
            <person name="Kann L."/>
            <person name="Lehoczky J."/>
            <person name="LeVine R."/>
            <person name="McEwan P."/>
            <person name="McKernan K."/>
            <person name="Meldrim J."/>
            <person name="Mesirov J.P."/>
            <person name="Miranda C."/>
            <person name="Morris W."/>
            <person name="Naylor J."/>
            <person name="Raymond C."/>
            <person name="Rosetti M."/>
            <person name="Santos R."/>
            <person name="Sheridan A."/>
            <person name="Sougnez C."/>
            <person name="Stange-Thomann N."/>
            <person name="Stojanovic N."/>
            <person name="Subramanian A."/>
            <person name="Wyman D."/>
            <person name="Rogers J."/>
            <person name="Sulston J."/>
            <person name="Ainscough R."/>
            <person name="Beck S."/>
            <person name="Bentley D."/>
            <person name="Burton J."/>
            <person name="Clee C."/>
            <person name="Carter N."/>
            <person name="Coulson A."/>
            <person name="Deadman R."/>
            <person name="Deloukas P."/>
            <person name="Dunham A."/>
            <person name="Dunham I."/>
            <person name="Durbin R."/>
            <person name="French L."/>
            <person name="Grafham D."/>
            <person name="Gregory S."/>
            <person name="Hubbard T."/>
            <person name="Humphray S."/>
            <person name="Hunt A."/>
            <person name="Jones M."/>
            <person name="Lloyd C."/>
            <person name="McMurray A."/>
            <person name="Matthews L."/>
            <person name="Mercer S."/>
            <person name="Milne S."/>
            <person name="Mullikin J.C."/>
            <person name="Mungall A."/>
            <person name="Plumb R."/>
            <person name="Ross M."/>
            <person name="Shownkeen R."/>
            <person name="Sims S."/>
            <person name="Waterston R.H."/>
            <person name="Wilson R.K."/>
            <person name="Hillier L.W."/>
            <person name="McPherson J.D."/>
            <person name="Marra M.A."/>
            <person name="Mardis E.R."/>
            <person name="Fulton L.A."/>
            <person name="Chinwalla A.T."/>
            <person name="Pepin K.H."/>
            <person name="Gish W.R."/>
            <person name="Chissoe S.L."/>
            <person name="Wendl M.C."/>
            <person name="Delehaunty K.D."/>
            <person name="Miner T.L."/>
            <person name="Delehaunty A."/>
            <person name="Kramer J.B."/>
            <person name="Cook L.L."/>
            <person name="Fulton R.S."/>
            <person name="Johnson D.L."/>
            <person name="Minx P.J."/>
            <person name="Clifton S.W."/>
            <person name="Hawkins T."/>
            <person name="Branscomb E."/>
            <person name="Predki P."/>
            <person name="Richardson P."/>
            <person name="Wenning S."/>
            <person name="Slezak T."/>
            <person name="Doggett N."/>
            <person name="Cheng J.F."/>
            <person name="Olsen A."/>
            <person name="Lucas S."/>
            <person name="Elkin C."/>
            <person name="Uberbacher E."/>
            <person name="Frazier M."/>
            <person name="Gibbs R.A."/>
            <person name="Muzny D.M."/>
            <person name="Scherer S.E."/>
            <person name="Bouck J.B."/>
            <person name="Sodergren E.J."/>
            <person name="Worley K.C."/>
            <person name="Rives C.M."/>
            <person name="Gorrell J.H."/>
            <person name="Metzker M.L."/>
            <person name="Naylor S.L."/>
            <person name="Kucherlapati R.S."/>
            <person name="Nelson D.L."/>
            <person name="Weinstock G.M."/>
            <person name="Sakaki Y."/>
            <person name="Fujiyama A."/>
            <person name="Hattori M."/>
            <person name="Yada T."/>
            <person name="Toyoda A."/>
            <person name="Itoh T."/>
            <person name="Kawagoe C."/>
            <person name="Watanabe H."/>
            <person name="Totoki Y."/>
            <person name="Taylor T."/>
            <person name="Weissenbach J."/>
            <person name="Heilig R."/>
            <person name="Saurin W."/>
            <person name="Artiguenave F."/>
            <person name="Brottier P."/>
            <person name="Bruls T."/>
            <person name="Pelletier E."/>
            <person name="Robert C."/>
            <person name="Wincker P."/>
            <person name="Smith D.R."/>
            <person name="Doucette-Stamm L."/>
            <person name="Rubenfield M."/>
            <person name="Weinstock K."/>
            <person name="Lee H.M."/>
            <person name="Dubois J."/>
            <person name="Rosenthal A."/>
            <person name="Platzer M."/>
            <person name="Nyakatura G."/>
            <person name="Taudien S."/>
            <person name="Rump A."/>
            <person name="Yang H."/>
            <person name="Yu J."/>
            <person name="Wang J."/>
            <person name="Huang G."/>
            <person name="Gu J."/>
            <person name="Hood L."/>
            <person name="Rowen L."/>
            <person name="Madan A."/>
            <person name="Qin S."/>
            <person name="Davis R.W."/>
            <person name="Federspiel N.A."/>
            <person name="Abola A.P."/>
            <person name="Proctor M.J."/>
            <person name="Myers R.M."/>
            <person name="Schmutz J."/>
            <person name="Dickson M."/>
            <person name="Grimwood J."/>
            <person name="Cox D.R."/>
            <person name="Olson M.V."/>
            <person name="Kaul R."/>
            <person name="Raymond C."/>
            <person name="Shimizu N."/>
            <person name="Kawasaki K."/>
            <person name="Minoshima S."/>
            <person name="Evans G.A."/>
            <person name="Athanasiou M."/>
            <person name="Schultz R."/>
            <person name="Roe B.A."/>
            <person name="Chen F."/>
            <person name="Pan H."/>
            <person name="Ramser J."/>
            <person name="Lehrach H."/>
            <person name="Reinhardt R."/>
            <person name="McCombie W.R."/>
            <person name="de la Bastide M."/>
            <person name="Dedhia N."/>
            <person name="Blocker H."/>
            <person name="Hornischer K."/>
            <person name="Nordsiek G."/>
            <person name="Agarwala R."/>
            <person name="Aravind L."/>
            <person name="Bailey J.A."/>
            <person name="Bateman A."/>
            <person name="Batzoglou S."/>
            <person name="Birney E."/>
            <person name="Bork P."/>
            <person name="Brown D.G."/>
            <person name="Burge C.B."/>
            <person name="Cerutti L."/>
            <person name="Chen H.C."/>
            <person name="Church D."/>
            <person name="Clamp M."/>
            <person name="Copley R.R."/>
            <person name="Doerks T."/>
            <person name="Eddy S.R."/>
            <person name="Eichler E.E."/>
            <person name="Furey T.S."/>
            <person name="Galagan J."/>
            <person name="Gilbert J.G."/>
            <person name="Harmon C."/>
            <person name="Hayashizaki Y."/>
            <person name="Haussler D."/>
            <person name="Hermjakob H."/>
            <person name="Hokamp K."/>
            <person name="Jang W."/>
            <person name="Johnson L.S."/>
            <person name="Jones T.A."/>
            <person name="Kasif S."/>
            <person name="Kaspryzk A."/>
            <person name="Kennedy S."/>
            <person name="Kent W.J."/>
            <person name="Kitts P."/>
            <person name="Koonin E.V."/>
            <person name="Korf I."/>
            <person name="Kulp D."/>
            <person name="Lancet D."/>
            <person name="Lowe T.M."/>
            <person name="McLysaght A."/>
            <person name="Mikkelsen T."/>
            <person name="Moran J.V."/>
            <person name="Mulder N."/>
            <person name="Pollara V.J."/>
            <person name="Ponting C.P."/>
            <person name="Schuler G."/>
            <person name="Schultz J."/>
            <person name="Slater G."/>
            <person name="Smit A.F."/>
            <person name="Stupka E."/>
            <person name="Szustakowski J."/>
            <person name="Thierry-Mieg D."/>
            <person name="Thierry-Mieg J."/>
            <person name="Wagner L."/>
            <person name="Wallis J."/>
            <person name="Wheeler R."/>
            <person name="Williams A."/>
            <person name="Wolf Y.I."/>
            <person name="Wolfe K.H."/>
            <person name="Yang S.P."/>
            <person name="Yeh R.F."/>
            <person name="Collins F."/>
            <person name="Guyer M.S."/>
            <person name="Peterson J."/>
            <person name="Felsenfeld A."/>
            <person name="Wetterstrand K.A."/>
            <person name="Patrinos A."/>
            <person name="Morgan M.J."/>
            <person name="de Jong P."/>
            <person name="Catanese J.J."/>
            <person name="Osoegawa K."/>
            <person name="Shizuya H."/>
            <person name="Choi S."/>
            <person name="Chen Y.J."/>
        </authorList>
    </citation>
    <scope>NUCLEOTIDE SEQUENCE [LARGE SCALE GENOMIC DNA]</scope>
</reference>
<keyword evidence="5" id="KW-1185">Reference proteome</keyword>